<sequence length="59" mass="6649">MNTLEGMMQTFSKIGGGSLAHFFIALMIQDPVKVAVNMSSGVPFFYAKSFTWFLFVFFL</sequence>
<evidence type="ECO:0000256" key="1">
    <source>
        <dbReference type="SAM" id="Phobius"/>
    </source>
</evidence>
<dbReference type="EMBL" id="GGEC01049232">
    <property type="protein sequence ID" value="MBX29716.1"/>
    <property type="molecule type" value="Transcribed_RNA"/>
</dbReference>
<proteinExistence type="predicted"/>
<dbReference type="AlphaFoldDB" id="A0A2P2MHK9"/>
<accession>A0A2P2MHK9</accession>
<protein>
    <submittedName>
        <fullName evidence="2">Uncharacterized protein</fullName>
    </submittedName>
</protein>
<organism evidence="2">
    <name type="scientific">Rhizophora mucronata</name>
    <name type="common">Asiatic mangrove</name>
    <dbReference type="NCBI Taxonomy" id="61149"/>
    <lineage>
        <taxon>Eukaryota</taxon>
        <taxon>Viridiplantae</taxon>
        <taxon>Streptophyta</taxon>
        <taxon>Embryophyta</taxon>
        <taxon>Tracheophyta</taxon>
        <taxon>Spermatophyta</taxon>
        <taxon>Magnoliopsida</taxon>
        <taxon>eudicotyledons</taxon>
        <taxon>Gunneridae</taxon>
        <taxon>Pentapetalae</taxon>
        <taxon>rosids</taxon>
        <taxon>fabids</taxon>
        <taxon>Malpighiales</taxon>
        <taxon>Rhizophoraceae</taxon>
        <taxon>Rhizophora</taxon>
    </lineage>
</organism>
<reference evidence="2" key="1">
    <citation type="submission" date="2018-02" db="EMBL/GenBank/DDBJ databases">
        <title>Rhizophora mucronata_Transcriptome.</title>
        <authorList>
            <person name="Meera S.P."/>
            <person name="Sreeshan A."/>
            <person name="Augustine A."/>
        </authorList>
    </citation>
    <scope>NUCLEOTIDE SEQUENCE</scope>
    <source>
        <tissue evidence="2">Leaf</tissue>
    </source>
</reference>
<name>A0A2P2MHK9_RHIMU</name>
<evidence type="ECO:0000313" key="2">
    <source>
        <dbReference type="EMBL" id="MBX29716.1"/>
    </source>
</evidence>
<keyword evidence="1" id="KW-1133">Transmembrane helix</keyword>
<feature type="transmembrane region" description="Helical" evidence="1">
    <location>
        <begin position="41"/>
        <end position="58"/>
    </location>
</feature>
<keyword evidence="1" id="KW-0472">Membrane</keyword>
<keyword evidence="1" id="KW-0812">Transmembrane</keyword>